<dbReference type="PROSITE" id="PS50929">
    <property type="entry name" value="ABC_TM1F"/>
    <property type="match status" value="1"/>
</dbReference>
<feature type="transmembrane region" description="Helical" evidence="7">
    <location>
        <begin position="246"/>
        <end position="268"/>
    </location>
</feature>
<keyword evidence="2 7" id="KW-0812">Transmembrane</keyword>
<keyword evidence="3" id="KW-0547">Nucleotide-binding</keyword>
<dbReference type="GO" id="GO:0016887">
    <property type="term" value="F:ATP hydrolysis activity"/>
    <property type="evidence" value="ECO:0007669"/>
    <property type="project" value="InterPro"/>
</dbReference>
<dbReference type="InterPro" id="IPR003439">
    <property type="entry name" value="ABC_transporter-like_ATP-bd"/>
</dbReference>
<evidence type="ECO:0000313" key="10">
    <source>
        <dbReference type="EMBL" id="EFM83162.1"/>
    </source>
</evidence>
<dbReference type="Gene3D" id="3.40.50.300">
    <property type="entry name" value="P-loop containing nucleotide triphosphate hydrolases"/>
    <property type="match status" value="1"/>
</dbReference>
<feature type="transmembrane region" description="Helical" evidence="7">
    <location>
        <begin position="136"/>
        <end position="156"/>
    </location>
</feature>
<feature type="transmembrane region" description="Helical" evidence="7">
    <location>
        <begin position="58"/>
        <end position="78"/>
    </location>
</feature>
<dbReference type="Proteomes" id="UP000004846">
    <property type="component" value="Unassembled WGS sequence"/>
</dbReference>
<protein>
    <submittedName>
        <fullName evidence="10">ABC transporter, ATP-binding protein</fullName>
    </submittedName>
</protein>
<reference evidence="11" key="1">
    <citation type="submission" date="2010-07" db="EMBL/GenBank/DDBJ databases">
        <authorList>
            <person name="Weinstock G."/>
            <person name="Sodergren E."/>
            <person name="Clifton S."/>
            <person name="Fulton L."/>
            <person name="Fulton B."/>
            <person name="Courtney L."/>
            <person name="Fronick C."/>
            <person name="Harrison M."/>
            <person name="Strong C."/>
            <person name="Farmer C."/>
            <person name="Delahaunty K."/>
            <person name="Markovic C."/>
            <person name="Hall O."/>
            <person name="Minx P."/>
            <person name="Tomlinson C."/>
            <person name="Mitreva M."/>
            <person name="Hou S."/>
            <person name="Chen J."/>
            <person name="Wollam A."/>
            <person name="Pepin K.H."/>
            <person name="Johnson M."/>
            <person name="Bhonagiri V."/>
            <person name="Zhang X."/>
            <person name="Suruliraj S."/>
            <person name="Warren W."/>
            <person name="Chinwalla A."/>
            <person name="Mardis E.R."/>
            <person name="Wilson R.K."/>
        </authorList>
    </citation>
    <scope>NUCLEOTIDE SEQUENCE [LARGE SCALE GENOMIC DNA]</scope>
    <source>
        <strain evidence="11">TX4248</strain>
    </source>
</reference>
<dbReference type="GO" id="GO:0005524">
    <property type="term" value="F:ATP binding"/>
    <property type="evidence" value="ECO:0007669"/>
    <property type="project" value="UniProtKB-KW"/>
</dbReference>
<feature type="transmembrane region" description="Helical" evidence="7">
    <location>
        <begin position="162"/>
        <end position="178"/>
    </location>
</feature>
<evidence type="ECO:0000256" key="6">
    <source>
        <dbReference type="ARBA" id="ARBA00023136"/>
    </source>
</evidence>
<accession>A0A125W6L2</accession>
<dbReference type="GO" id="GO:0090374">
    <property type="term" value="P:oligopeptide export from mitochondrion"/>
    <property type="evidence" value="ECO:0007669"/>
    <property type="project" value="TreeGrafter"/>
</dbReference>
<proteinExistence type="predicted"/>
<dbReference type="Pfam" id="PF00664">
    <property type="entry name" value="ABC_membrane"/>
    <property type="match status" value="1"/>
</dbReference>
<dbReference type="PANTHER" id="PTHR43394:SF1">
    <property type="entry name" value="ATP-BINDING CASSETTE SUB-FAMILY B MEMBER 10, MITOCHONDRIAL"/>
    <property type="match status" value="1"/>
</dbReference>
<sequence>MKKEISLVFKYILELDLSKWEFSSLLFATIMANLINLTQPFFLGKVIDGVTTFSNLAIVNNLLFMATFFVFSMFFLYIKNKKTIEIVSKIEIDMKKKIFNSIFKMSYKDFLINNDGKLLNLIEEDAMVFSNILSTLLSMIIDILSFFITIGIMLFLNSTLSIIFILIFPITSFIYYFTGKKLRKKQLELKNEHDDYISFITESLNNFKLLKIFNKETDRGNHFTSKIRNIYDIGITKILIETKSEILLQIVLFINNMVVLILGIYMIFMGTFTLGSLISFNSYSEKFKQSALSLTKINSSIQNMLVSLERIHNITTNGKYHFKVVEENYIKTENIHTVLINNLNYYVDSKHILKNLNFEFRSGSINLVSGESGSGKTTLFNILTKLITSYSGQIFFDTVNIQNIPNKEYRKIICYVTQESLIFSETISNNLKLYNKNITQEEIIDICKKLNLHEFISKLENGYDTYIYKGGETISGGQAQRLCIARAALTNPDIFIFDEIISSLDAYNAKLITNFVEELSKEKIVVISSHQKLNVKSSYSILKL</sequence>
<dbReference type="PROSITE" id="PS00211">
    <property type="entry name" value="ABC_TRANSPORTER_1"/>
    <property type="match status" value="1"/>
</dbReference>
<evidence type="ECO:0000256" key="4">
    <source>
        <dbReference type="ARBA" id="ARBA00022840"/>
    </source>
</evidence>
<evidence type="ECO:0000256" key="5">
    <source>
        <dbReference type="ARBA" id="ARBA00022989"/>
    </source>
</evidence>
<evidence type="ECO:0000256" key="2">
    <source>
        <dbReference type="ARBA" id="ARBA00022692"/>
    </source>
</evidence>
<dbReference type="AlphaFoldDB" id="A0A125W6L2"/>
<dbReference type="PANTHER" id="PTHR43394">
    <property type="entry name" value="ATP-DEPENDENT PERMEASE MDL1, MITOCHONDRIAL"/>
    <property type="match status" value="1"/>
</dbReference>
<dbReference type="RefSeq" id="WP_002356147.1">
    <property type="nucleotide sequence ID" value="NZ_GL454434.1"/>
</dbReference>
<evidence type="ECO:0000256" key="1">
    <source>
        <dbReference type="ARBA" id="ARBA00004651"/>
    </source>
</evidence>
<dbReference type="PROSITE" id="PS50893">
    <property type="entry name" value="ABC_TRANSPORTER_2"/>
    <property type="match status" value="1"/>
</dbReference>
<feature type="transmembrane region" description="Helical" evidence="7">
    <location>
        <begin position="20"/>
        <end position="38"/>
    </location>
</feature>
<keyword evidence="4 10" id="KW-0067">ATP-binding</keyword>
<dbReference type="HOGENOM" id="CLU_000604_84_3_9"/>
<keyword evidence="5 7" id="KW-1133">Transmembrane helix</keyword>
<keyword evidence="6 7" id="KW-0472">Membrane</keyword>
<evidence type="ECO:0000313" key="11">
    <source>
        <dbReference type="Proteomes" id="UP000004846"/>
    </source>
</evidence>
<dbReference type="InterPro" id="IPR003593">
    <property type="entry name" value="AAA+_ATPase"/>
</dbReference>
<evidence type="ECO:0000256" key="3">
    <source>
        <dbReference type="ARBA" id="ARBA00022741"/>
    </source>
</evidence>
<comment type="caution">
    <text evidence="10">The sequence shown here is derived from an EMBL/GenBank/DDBJ whole genome shotgun (WGS) entry which is preliminary data.</text>
</comment>
<dbReference type="EMBL" id="AEBR01000031">
    <property type="protein sequence ID" value="EFM83162.1"/>
    <property type="molecule type" value="Genomic_DNA"/>
</dbReference>
<dbReference type="SUPFAM" id="SSF52540">
    <property type="entry name" value="P-loop containing nucleoside triphosphate hydrolases"/>
    <property type="match status" value="1"/>
</dbReference>
<dbReference type="Pfam" id="PF00005">
    <property type="entry name" value="ABC_tran"/>
    <property type="match status" value="1"/>
</dbReference>
<dbReference type="InterPro" id="IPR011527">
    <property type="entry name" value="ABC1_TM_dom"/>
</dbReference>
<dbReference type="InterPro" id="IPR027417">
    <property type="entry name" value="P-loop_NTPase"/>
</dbReference>
<dbReference type="GO" id="GO:0015421">
    <property type="term" value="F:ABC-type oligopeptide transporter activity"/>
    <property type="evidence" value="ECO:0007669"/>
    <property type="project" value="TreeGrafter"/>
</dbReference>
<dbReference type="SUPFAM" id="SSF90123">
    <property type="entry name" value="ABC transporter transmembrane region"/>
    <property type="match status" value="1"/>
</dbReference>
<evidence type="ECO:0000259" key="8">
    <source>
        <dbReference type="PROSITE" id="PS50893"/>
    </source>
</evidence>
<dbReference type="InterPro" id="IPR039421">
    <property type="entry name" value="Type_1_exporter"/>
</dbReference>
<organism evidence="10 11">
    <name type="scientific">Enterococcus faecalis TX4248</name>
    <dbReference type="NCBI Taxonomy" id="749495"/>
    <lineage>
        <taxon>Bacteria</taxon>
        <taxon>Bacillati</taxon>
        <taxon>Bacillota</taxon>
        <taxon>Bacilli</taxon>
        <taxon>Lactobacillales</taxon>
        <taxon>Enterococcaceae</taxon>
        <taxon>Enterococcus</taxon>
    </lineage>
</organism>
<dbReference type="GO" id="GO:0005886">
    <property type="term" value="C:plasma membrane"/>
    <property type="evidence" value="ECO:0007669"/>
    <property type="project" value="UniProtKB-SubCell"/>
</dbReference>
<feature type="domain" description="ABC transporter" evidence="8">
    <location>
        <begin position="330"/>
        <end position="544"/>
    </location>
</feature>
<name>A0A125W6L2_ENTFL</name>
<evidence type="ECO:0000259" key="9">
    <source>
        <dbReference type="PROSITE" id="PS50929"/>
    </source>
</evidence>
<dbReference type="CDD" id="cd07346">
    <property type="entry name" value="ABC_6TM_exporters"/>
    <property type="match status" value="1"/>
</dbReference>
<dbReference type="InterPro" id="IPR036640">
    <property type="entry name" value="ABC1_TM_sf"/>
</dbReference>
<dbReference type="InterPro" id="IPR017871">
    <property type="entry name" value="ABC_transporter-like_CS"/>
</dbReference>
<dbReference type="Gene3D" id="1.20.1560.10">
    <property type="entry name" value="ABC transporter type 1, transmembrane domain"/>
    <property type="match status" value="1"/>
</dbReference>
<gene>
    <name evidence="10" type="ORF">HMPREF9498_01167</name>
</gene>
<comment type="subcellular location">
    <subcellularLocation>
        <location evidence="1">Cell membrane</location>
        <topology evidence="1">Multi-pass membrane protein</topology>
    </subcellularLocation>
</comment>
<dbReference type="SMART" id="SM00382">
    <property type="entry name" value="AAA"/>
    <property type="match status" value="1"/>
</dbReference>
<feature type="domain" description="ABC transmembrane type-1" evidence="9">
    <location>
        <begin position="25"/>
        <end position="303"/>
    </location>
</feature>
<evidence type="ECO:0000256" key="7">
    <source>
        <dbReference type="SAM" id="Phobius"/>
    </source>
</evidence>